<proteinExistence type="predicted"/>
<reference evidence="1 2" key="1">
    <citation type="journal article" date="2019" name="Sci. Rep.">
        <title>Orb-weaving spider Araneus ventricosus genome elucidates the spidroin gene catalogue.</title>
        <authorList>
            <person name="Kono N."/>
            <person name="Nakamura H."/>
            <person name="Ohtoshi R."/>
            <person name="Moran D.A.P."/>
            <person name="Shinohara A."/>
            <person name="Yoshida Y."/>
            <person name="Fujiwara M."/>
            <person name="Mori M."/>
            <person name="Tomita M."/>
            <person name="Arakawa K."/>
        </authorList>
    </citation>
    <scope>NUCLEOTIDE SEQUENCE [LARGE SCALE GENOMIC DNA]</scope>
</reference>
<organism evidence="1 2">
    <name type="scientific">Araneus ventricosus</name>
    <name type="common">Orbweaver spider</name>
    <name type="synonym">Epeira ventricosa</name>
    <dbReference type="NCBI Taxonomy" id="182803"/>
    <lineage>
        <taxon>Eukaryota</taxon>
        <taxon>Metazoa</taxon>
        <taxon>Ecdysozoa</taxon>
        <taxon>Arthropoda</taxon>
        <taxon>Chelicerata</taxon>
        <taxon>Arachnida</taxon>
        <taxon>Araneae</taxon>
        <taxon>Araneomorphae</taxon>
        <taxon>Entelegynae</taxon>
        <taxon>Araneoidea</taxon>
        <taxon>Araneidae</taxon>
        <taxon>Araneus</taxon>
    </lineage>
</organism>
<dbReference type="EMBL" id="BGPR01000174">
    <property type="protein sequence ID" value="GBM01879.1"/>
    <property type="molecule type" value="Genomic_DNA"/>
</dbReference>
<accession>A0A4Y2CC80</accession>
<protein>
    <submittedName>
        <fullName evidence="1">Uncharacterized protein</fullName>
    </submittedName>
</protein>
<gene>
    <name evidence="1" type="ORF">AVEN_218997_1</name>
</gene>
<dbReference type="OrthoDB" id="6427445at2759"/>
<sequence>MLKKKTTFHDHKEKYSSFKENNSAHVRGAAKEVDEGFERKKEYRCYHSSSKGRFRSNCPQLKQSESTAFVNWIISAPDNDLIPPYTVIGEVNGFKMPILRNTGTTADIVSRNRIRLEVLTGEQMWVQQRFDEKPICLPFAEVELKGKFGQLKTKAAVVCNEADKGKYVLGNRTAALIVRKRQRTSLISQSLCPTD</sequence>
<name>A0A4Y2CC80_ARAVE</name>
<keyword evidence="2" id="KW-1185">Reference proteome</keyword>
<evidence type="ECO:0000313" key="2">
    <source>
        <dbReference type="Proteomes" id="UP000499080"/>
    </source>
</evidence>
<evidence type="ECO:0000313" key="1">
    <source>
        <dbReference type="EMBL" id="GBM01879.1"/>
    </source>
</evidence>
<comment type="caution">
    <text evidence="1">The sequence shown here is derived from an EMBL/GenBank/DDBJ whole genome shotgun (WGS) entry which is preliminary data.</text>
</comment>
<dbReference type="AlphaFoldDB" id="A0A4Y2CC80"/>
<dbReference type="Proteomes" id="UP000499080">
    <property type="component" value="Unassembled WGS sequence"/>
</dbReference>